<name>A0A3E2GYG8_SCYLI</name>
<keyword evidence="2" id="KW-0732">Signal</keyword>
<accession>A0A3E2GYG8</accession>
<organism evidence="3 4">
    <name type="scientific">Scytalidium lignicola</name>
    <name type="common">Hyphomycete</name>
    <dbReference type="NCBI Taxonomy" id="5539"/>
    <lineage>
        <taxon>Eukaryota</taxon>
        <taxon>Fungi</taxon>
        <taxon>Dikarya</taxon>
        <taxon>Ascomycota</taxon>
        <taxon>Pezizomycotina</taxon>
        <taxon>Leotiomycetes</taxon>
        <taxon>Leotiomycetes incertae sedis</taxon>
        <taxon>Scytalidium</taxon>
    </lineage>
</organism>
<evidence type="ECO:0000313" key="4">
    <source>
        <dbReference type="Proteomes" id="UP000258309"/>
    </source>
</evidence>
<proteinExistence type="predicted"/>
<keyword evidence="4" id="KW-1185">Reference proteome</keyword>
<evidence type="ECO:0000256" key="2">
    <source>
        <dbReference type="SAM" id="SignalP"/>
    </source>
</evidence>
<feature type="chain" id="PRO_5017643873" description="Triacylglycerol lipase" evidence="2">
    <location>
        <begin position="23"/>
        <end position="441"/>
    </location>
</feature>
<dbReference type="PANTHER" id="PTHR34853">
    <property type="match status" value="1"/>
</dbReference>
<comment type="caution">
    <text evidence="3">The sequence shown here is derived from an EMBL/GenBank/DDBJ whole genome shotgun (WGS) entry which is preliminary data.</text>
</comment>
<dbReference type="OMA" id="TTDSHFK"/>
<dbReference type="GO" id="GO:0004806">
    <property type="term" value="F:triacylglycerol lipase activity"/>
    <property type="evidence" value="ECO:0007669"/>
    <property type="project" value="InterPro"/>
</dbReference>
<dbReference type="InterPro" id="IPR029058">
    <property type="entry name" value="AB_hydrolase_fold"/>
</dbReference>
<dbReference type="Proteomes" id="UP000258309">
    <property type="component" value="Unassembled WGS sequence"/>
</dbReference>
<evidence type="ECO:0008006" key="5">
    <source>
        <dbReference type="Google" id="ProtNLM"/>
    </source>
</evidence>
<reference evidence="3 4" key="1">
    <citation type="submission" date="2018-05" db="EMBL/GenBank/DDBJ databases">
        <title>Draft genome sequence of Scytalidium lignicola DSM 105466, a ubiquitous saprotrophic fungus.</title>
        <authorList>
            <person name="Buettner E."/>
            <person name="Gebauer A.M."/>
            <person name="Hofrichter M."/>
            <person name="Liers C."/>
            <person name="Kellner H."/>
        </authorList>
    </citation>
    <scope>NUCLEOTIDE SEQUENCE [LARGE SCALE GENOMIC DNA]</scope>
    <source>
        <strain evidence="3 4">DSM 105466</strain>
    </source>
</reference>
<gene>
    <name evidence="3" type="ORF">B7463_g10184</name>
</gene>
<dbReference type="AlphaFoldDB" id="A0A3E2GYG8"/>
<feature type="signal peptide" evidence="2">
    <location>
        <begin position="1"/>
        <end position="22"/>
    </location>
</feature>
<sequence length="441" mass="46834">MALISASRTLLIVSSLLWTTFAVTPTNEACTHLPISTAPVPPLPPSKDPFYTAPSGYEVASPGAVLRVRTAPGLAEGISNCSAAYNILYRTTDSNYKPSWAVTTLLVPESMATGLTANSTIVSSGSTLLSYQVSYDSASVDMSPSYTFYNGSIVDPPIPMALGLGWFVNLPDYEGPLASFTAGVQSGHATIDSLRAVLSPGFGLKSNAKYALWGYSGGALASEWAAELQVQYAPELNISGIAVGGLTPNTTSVLGAVNSSPFMETAVNGLLGMASQDAAFEQYLISQLKTSGTYNATTFFAARKQNTTVDQVVFANQNVFDYFTSGDSFLQSPIVTARIYRDGFMGYHGVPSMPVFAYKAINDELSPVADTDILVERYCAVGANILYRRNTEGGHLAEYINEEANAFAFLSAVLDGSYASKYQTVGCMIKNVTVAIDTSPQ</sequence>
<dbReference type="Gene3D" id="3.40.50.1820">
    <property type="entry name" value="alpha/beta hydrolase"/>
    <property type="match status" value="1"/>
</dbReference>
<dbReference type="InterPro" id="IPR005152">
    <property type="entry name" value="Lipase_secreted"/>
</dbReference>
<dbReference type="Pfam" id="PF03583">
    <property type="entry name" value="LIP"/>
    <property type="match status" value="1"/>
</dbReference>
<evidence type="ECO:0000256" key="1">
    <source>
        <dbReference type="ARBA" id="ARBA00022801"/>
    </source>
</evidence>
<dbReference type="Gene3D" id="1.10.260.130">
    <property type="match status" value="1"/>
</dbReference>
<keyword evidence="1" id="KW-0378">Hydrolase</keyword>
<feature type="non-terminal residue" evidence="3">
    <location>
        <position position="441"/>
    </location>
</feature>
<feature type="non-terminal residue" evidence="3">
    <location>
        <position position="1"/>
    </location>
</feature>
<dbReference type="OrthoDB" id="2373480at2759"/>
<dbReference type="SUPFAM" id="SSF53474">
    <property type="entry name" value="alpha/beta-Hydrolases"/>
    <property type="match status" value="1"/>
</dbReference>
<dbReference type="PIRSF" id="PIRSF029171">
    <property type="entry name" value="Esterase_LipA"/>
    <property type="match status" value="1"/>
</dbReference>
<dbReference type="GO" id="GO:0016042">
    <property type="term" value="P:lipid catabolic process"/>
    <property type="evidence" value="ECO:0007669"/>
    <property type="project" value="InterPro"/>
</dbReference>
<evidence type="ECO:0000313" key="3">
    <source>
        <dbReference type="EMBL" id="RFU26148.1"/>
    </source>
</evidence>
<dbReference type="PANTHER" id="PTHR34853:SF5">
    <property type="entry name" value="LIP-DOMAIN-CONTAINING PROTEIN-RELATED"/>
    <property type="match status" value="1"/>
</dbReference>
<dbReference type="EMBL" id="NCSJ02000281">
    <property type="protein sequence ID" value="RFU26148.1"/>
    <property type="molecule type" value="Genomic_DNA"/>
</dbReference>
<protein>
    <recommendedName>
        <fullName evidence="5">Triacylglycerol lipase</fullName>
    </recommendedName>
</protein>